<evidence type="ECO:0000256" key="7">
    <source>
        <dbReference type="ARBA" id="ARBA00023242"/>
    </source>
</evidence>
<keyword evidence="5" id="KW-0238">DNA-binding</keyword>
<dbReference type="GO" id="GO:0005634">
    <property type="term" value="C:nucleus"/>
    <property type="evidence" value="ECO:0007669"/>
    <property type="project" value="UniProtKB-SubCell"/>
</dbReference>
<dbReference type="AlphaFoldDB" id="A0A8T0H6E0"/>
<dbReference type="InterPro" id="IPR011257">
    <property type="entry name" value="DNA_glycosylase"/>
</dbReference>
<keyword evidence="6" id="KW-0234">DNA repair</keyword>
<feature type="region of interest" description="Disordered" evidence="13">
    <location>
        <begin position="38"/>
        <end position="85"/>
    </location>
</feature>
<keyword evidence="16" id="KW-1185">Reference proteome</keyword>
<feature type="compositionally biased region" description="Basic residues" evidence="13">
    <location>
        <begin position="243"/>
        <end position="265"/>
    </location>
</feature>
<gene>
    <name evidence="15" type="ORF">KC19_7G140500</name>
</gene>
<feature type="domain" description="HhH-GPD" evidence="14">
    <location>
        <begin position="459"/>
        <end position="569"/>
    </location>
</feature>
<dbReference type="PANTHER" id="PTHR15074:SF0">
    <property type="entry name" value="METHYL-CPG-BINDING DOMAIN PROTEIN 4-LIKE PROTEIN"/>
    <property type="match status" value="1"/>
</dbReference>
<dbReference type="SUPFAM" id="SSF48150">
    <property type="entry name" value="DNA-glycosylase"/>
    <property type="match status" value="1"/>
</dbReference>
<evidence type="ECO:0000256" key="6">
    <source>
        <dbReference type="ARBA" id="ARBA00023204"/>
    </source>
</evidence>
<evidence type="ECO:0000256" key="9">
    <source>
        <dbReference type="ARBA" id="ARBA00062707"/>
    </source>
</evidence>
<dbReference type="GO" id="GO:0016787">
    <property type="term" value="F:hydrolase activity"/>
    <property type="evidence" value="ECO:0007669"/>
    <property type="project" value="UniProtKB-KW"/>
</dbReference>
<evidence type="ECO:0000256" key="10">
    <source>
        <dbReference type="ARBA" id="ARBA00069821"/>
    </source>
</evidence>
<keyword evidence="7" id="KW-0539">Nucleus</keyword>
<evidence type="ECO:0000256" key="13">
    <source>
        <dbReference type="SAM" id="MobiDB-lite"/>
    </source>
</evidence>
<evidence type="ECO:0000256" key="8">
    <source>
        <dbReference type="ARBA" id="ARBA00055831"/>
    </source>
</evidence>
<evidence type="ECO:0000256" key="3">
    <source>
        <dbReference type="ARBA" id="ARBA00022763"/>
    </source>
</evidence>
<dbReference type="InterPro" id="IPR045138">
    <property type="entry name" value="MeCP2/MBD4"/>
</dbReference>
<keyword evidence="2" id="KW-0597">Phosphoprotein</keyword>
<feature type="compositionally biased region" description="Basic residues" evidence="13">
    <location>
        <begin position="349"/>
        <end position="358"/>
    </location>
</feature>
<comment type="function">
    <text evidence="8">Mismatch-specific DNA N-glycosylase involved in DNA repair. Has thymine glycosylase activity and is specific for G:T mismatches within methylated and unmethylated CpG sites. Can also remove uracil or 5-fluorouracil in G:U mismatches. Has no lyase activity. Was first identified as methyl-CpG-binding protein.</text>
</comment>
<dbReference type="GO" id="GO:0006284">
    <property type="term" value="P:base-excision repair"/>
    <property type="evidence" value="ECO:0007669"/>
    <property type="project" value="InterPro"/>
</dbReference>
<accession>A0A8T0H6E0</accession>
<comment type="subcellular location">
    <subcellularLocation>
        <location evidence="1">Nucleus</location>
    </subcellularLocation>
</comment>
<evidence type="ECO:0000256" key="4">
    <source>
        <dbReference type="ARBA" id="ARBA00022801"/>
    </source>
</evidence>
<feature type="compositionally biased region" description="Acidic residues" evidence="13">
    <location>
        <begin position="65"/>
        <end position="85"/>
    </location>
</feature>
<dbReference type="Gene3D" id="1.10.340.30">
    <property type="entry name" value="Hypothetical protein, domain 2"/>
    <property type="match status" value="1"/>
</dbReference>
<dbReference type="PANTHER" id="PTHR15074">
    <property type="entry name" value="METHYL-CPG-BINDING PROTEIN"/>
    <property type="match status" value="1"/>
</dbReference>
<protein>
    <recommendedName>
        <fullName evidence="10">Methyl-CpG-binding domain protein 4</fullName>
    </recommendedName>
    <alternativeName>
        <fullName evidence="11">Methyl-CpG-binding protein MBD4</fullName>
    </alternativeName>
    <alternativeName>
        <fullName evidence="12">Mismatch-specific DNA N-glycosylase</fullName>
    </alternativeName>
</protein>
<comment type="subunit">
    <text evidence="9">Interacts with MLH1.</text>
</comment>
<sequence length="582" mass="65055">MVEAMETGFANVLTGKEGGIEVQDEGGDAMSEALVSSPGSVIGPHTPEAAGNRRTAQRGRISDAESYDTDFDEEEVGSGSYDDDDVADMMEEPVAVSRVRAFALARRSTGRECKVTLESARAKLDRVKATREKHLKKRKLENFLSGEVDDGVNVSLPSEFQGQPKVVKSKGFSVEKARAKLEAVKIKRELDKTDDNKHLNLDIILSPGKSSRKASKACIVDEEFLHEGIWLRQAKLKLEAARKKSLKSNRKRRSKALGTKKRNVQRRSSLEVSCMDREDKEDHVDLIDAVDGVKIAVDSEVAKEPISKGKSRKAPKLKAVRVSERIANSRLRMQQELVTLKVKAEIGSKRTKSRRNKGNKREEPNTEIRTDIVTDLSRTEYTEATISERDTESSAVSLEPMSSVEFTPPAKRRKIQQTLVDVIPPPGSRLSSGVECVPPVSPYGLIQEHVYQDPWKVLVACILLNQTGGRQMHKVIWDLFELCPDAETCVSTETEKIGRVIHSLGLQNKRAKTLQRFSQDYLGTTWTNVTQLHGIGEYGRDAYAIFCEGRWQEVQPKDLVLNKYCRWLNDTEGLGYGFSQIE</sequence>
<evidence type="ECO:0000313" key="15">
    <source>
        <dbReference type="EMBL" id="KAG0567516.1"/>
    </source>
</evidence>
<evidence type="ECO:0000256" key="1">
    <source>
        <dbReference type="ARBA" id="ARBA00004123"/>
    </source>
</evidence>
<evidence type="ECO:0000259" key="14">
    <source>
        <dbReference type="Pfam" id="PF00730"/>
    </source>
</evidence>
<feature type="region of interest" description="Disordered" evidence="13">
    <location>
        <begin position="348"/>
        <end position="367"/>
    </location>
</feature>
<evidence type="ECO:0000313" key="16">
    <source>
        <dbReference type="Proteomes" id="UP000822688"/>
    </source>
</evidence>
<dbReference type="GO" id="GO:0003677">
    <property type="term" value="F:DNA binding"/>
    <property type="evidence" value="ECO:0007669"/>
    <property type="project" value="UniProtKB-KW"/>
</dbReference>
<name>A0A8T0H6E0_CERPU</name>
<feature type="region of interest" description="Disordered" evidence="13">
    <location>
        <begin position="387"/>
        <end position="409"/>
    </location>
</feature>
<evidence type="ECO:0000256" key="5">
    <source>
        <dbReference type="ARBA" id="ARBA00023125"/>
    </source>
</evidence>
<comment type="caution">
    <text evidence="15">The sequence shown here is derived from an EMBL/GenBank/DDBJ whole genome shotgun (WGS) entry which is preliminary data.</text>
</comment>
<reference evidence="15" key="1">
    <citation type="submission" date="2020-06" db="EMBL/GenBank/DDBJ databases">
        <title>WGS assembly of Ceratodon purpureus strain R40.</title>
        <authorList>
            <person name="Carey S.B."/>
            <person name="Jenkins J."/>
            <person name="Shu S."/>
            <person name="Lovell J.T."/>
            <person name="Sreedasyam A."/>
            <person name="Maumus F."/>
            <person name="Tiley G.P."/>
            <person name="Fernandez-Pozo N."/>
            <person name="Barry K."/>
            <person name="Chen C."/>
            <person name="Wang M."/>
            <person name="Lipzen A."/>
            <person name="Daum C."/>
            <person name="Saski C.A."/>
            <person name="Payton A.C."/>
            <person name="Mcbreen J.C."/>
            <person name="Conrad R.E."/>
            <person name="Kollar L.M."/>
            <person name="Olsson S."/>
            <person name="Huttunen S."/>
            <person name="Landis J.B."/>
            <person name="Wickett N.J."/>
            <person name="Johnson M.G."/>
            <person name="Rensing S.A."/>
            <person name="Grimwood J."/>
            <person name="Schmutz J."/>
            <person name="Mcdaniel S.F."/>
        </authorList>
    </citation>
    <scope>NUCLEOTIDE SEQUENCE</scope>
    <source>
        <strain evidence="15">R40</strain>
    </source>
</reference>
<dbReference type="FunFam" id="1.10.340.30:FF:000051">
    <property type="entry name" value="Methyl-CpG-binding domain protein 4"/>
    <property type="match status" value="1"/>
</dbReference>
<evidence type="ECO:0000256" key="2">
    <source>
        <dbReference type="ARBA" id="ARBA00022553"/>
    </source>
</evidence>
<keyword evidence="4" id="KW-0378">Hydrolase</keyword>
<dbReference type="InterPro" id="IPR003265">
    <property type="entry name" value="HhH-GPD_domain"/>
</dbReference>
<evidence type="ECO:0000256" key="12">
    <source>
        <dbReference type="ARBA" id="ARBA00083330"/>
    </source>
</evidence>
<keyword evidence="3" id="KW-0227">DNA damage</keyword>
<dbReference type="EMBL" id="CM026428">
    <property type="protein sequence ID" value="KAG0567516.1"/>
    <property type="molecule type" value="Genomic_DNA"/>
</dbReference>
<dbReference type="Proteomes" id="UP000822688">
    <property type="component" value="Chromosome 7"/>
</dbReference>
<evidence type="ECO:0000256" key="11">
    <source>
        <dbReference type="ARBA" id="ARBA00076709"/>
    </source>
</evidence>
<proteinExistence type="predicted"/>
<feature type="region of interest" description="Disordered" evidence="13">
    <location>
        <begin position="242"/>
        <end position="269"/>
    </location>
</feature>
<dbReference type="Pfam" id="PF00730">
    <property type="entry name" value="HhH-GPD"/>
    <property type="match status" value="1"/>
</dbReference>
<organism evidence="15 16">
    <name type="scientific">Ceratodon purpureus</name>
    <name type="common">Fire moss</name>
    <name type="synonym">Dicranum purpureum</name>
    <dbReference type="NCBI Taxonomy" id="3225"/>
    <lineage>
        <taxon>Eukaryota</taxon>
        <taxon>Viridiplantae</taxon>
        <taxon>Streptophyta</taxon>
        <taxon>Embryophyta</taxon>
        <taxon>Bryophyta</taxon>
        <taxon>Bryophytina</taxon>
        <taxon>Bryopsida</taxon>
        <taxon>Dicranidae</taxon>
        <taxon>Pseudoditrichales</taxon>
        <taxon>Ditrichaceae</taxon>
        <taxon>Ceratodon</taxon>
    </lineage>
</organism>